<gene>
    <name evidence="1" type="ORF">ALO79_06535</name>
</gene>
<dbReference type="Proteomes" id="UP000050381">
    <property type="component" value="Unassembled WGS sequence"/>
</dbReference>
<dbReference type="EMBL" id="LJQD01000434">
    <property type="protein sequence ID" value="KPW91750.1"/>
    <property type="molecule type" value="Genomic_DNA"/>
</dbReference>
<organism evidence="1 2">
    <name type="scientific">Pseudomonas syringae pv. castaneae</name>
    <dbReference type="NCBI Taxonomy" id="264450"/>
    <lineage>
        <taxon>Bacteria</taxon>
        <taxon>Pseudomonadati</taxon>
        <taxon>Pseudomonadota</taxon>
        <taxon>Gammaproteobacteria</taxon>
        <taxon>Pseudomonadales</taxon>
        <taxon>Pseudomonadaceae</taxon>
        <taxon>Pseudomonas</taxon>
        <taxon>Pseudomonas syringae</taxon>
    </lineage>
</organism>
<accession>A0A0N8R493</accession>
<protein>
    <submittedName>
        <fullName evidence="1">Uncharacterized protein</fullName>
    </submittedName>
</protein>
<name>A0A0N8R493_PSESX</name>
<dbReference type="AlphaFoldDB" id="A0A0N8R493"/>
<sequence>MQAHTTSPYFDVDQHQYIDILDFDRNHNAKDQLAGPFCVSVEGPAG</sequence>
<comment type="caution">
    <text evidence="1">The sequence shown here is derived from an EMBL/GenBank/DDBJ whole genome shotgun (WGS) entry which is preliminary data.</text>
</comment>
<evidence type="ECO:0000313" key="2">
    <source>
        <dbReference type="Proteomes" id="UP000050381"/>
    </source>
</evidence>
<reference evidence="1 2" key="1">
    <citation type="submission" date="2015-09" db="EMBL/GenBank/DDBJ databases">
        <title>Genome announcement of multiple Pseudomonas syringae strains.</title>
        <authorList>
            <person name="Thakur S."/>
            <person name="Wang P.W."/>
            <person name="Gong Y."/>
            <person name="Weir B.S."/>
            <person name="Guttman D.S."/>
        </authorList>
    </citation>
    <scope>NUCLEOTIDE SEQUENCE [LARGE SCALE GENOMIC DNA]</scope>
    <source>
        <strain evidence="1 2">ICMP9419</strain>
    </source>
</reference>
<dbReference type="PATRIC" id="fig|264450.4.peg.6196"/>
<evidence type="ECO:0000313" key="1">
    <source>
        <dbReference type="EMBL" id="KPW91750.1"/>
    </source>
</evidence>
<proteinExistence type="predicted"/>